<dbReference type="PANTHER" id="PTHR37946">
    <property type="entry name" value="SLL1969 PROTEIN"/>
    <property type="match status" value="1"/>
</dbReference>
<keyword evidence="3" id="KW-1185">Reference proteome</keyword>
<organism evidence="2 3">
    <name type="scientific">Limnofasciculus baicalensis BBK-W-15</name>
    <dbReference type="NCBI Taxonomy" id="2699891"/>
    <lineage>
        <taxon>Bacteria</taxon>
        <taxon>Bacillati</taxon>
        <taxon>Cyanobacteriota</taxon>
        <taxon>Cyanophyceae</taxon>
        <taxon>Coleofasciculales</taxon>
        <taxon>Coleofasciculaceae</taxon>
        <taxon>Limnofasciculus</taxon>
        <taxon>Limnofasciculus baicalensis</taxon>
    </lineage>
</organism>
<name>A0AAE3GRU9_9CYAN</name>
<dbReference type="SUPFAM" id="SSF53474">
    <property type="entry name" value="alpha/beta-Hydrolases"/>
    <property type="match status" value="1"/>
</dbReference>
<dbReference type="Pfam" id="PF12146">
    <property type="entry name" value="Hydrolase_4"/>
    <property type="match status" value="1"/>
</dbReference>
<accession>A0AAE3GRU9</accession>
<reference evidence="2" key="1">
    <citation type="submission" date="2022-06" db="EMBL/GenBank/DDBJ databases">
        <title>New cyanobacteria of genus Symplocastrum in benthos of Lake Baikal.</title>
        <authorList>
            <person name="Sorokovikova E."/>
            <person name="Tikhonova I."/>
            <person name="Krasnopeev A."/>
            <person name="Evseev P."/>
            <person name="Gladkikh A."/>
            <person name="Belykh O."/>
        </authorList>
    </citation>
    <scope>NUCLEOTIDE SEQUENCE</scope>
    <source>
        <strain evidence="2">BBK-W-15</strain>
    </source>
</reference>
<dbReference type="InterPro" id="IPR022742">
    <property type="entry name" value="Hydrolase_4"/>
</dbReference>
<dbReference type="AlphaFoldDB" id="A0AAE3GRU9"/>
<dbReference type="InterPro" id="IPR029058">
    <property type="entry name" value="AB_hydrolase_fold"/>
</dbReference>
<dbReference type="EMBL" id="JAMZMM010000069">
    <property type="protein sequence ID" value="MCP2728708.1"/>
    <property type="molecule type" value="Genomic_DNA"/>
</dbReference>
<proteinExistence type="predicted"/>
<gene>
    <name evidence="2" type="ORF">NJ959_09535</name>
</gene>
<protein>
    <submittedName>
        <fullName evidence="2">Lysophospholipase</fullName>
    </submittedName>
</protein>
<dbReference type="Gene3D" id="3.40.50.1820">
    <property type="entry name" value="alpha/beta hydrolase"/>
    <property type="match status" value="1"/>
</dbReference>
<feature type="domain" description="Serine aminopeptidase S33" evidence="1">
    <location>
        <begin position="50"/>
        <end position="151"/>
    </location>
</feature>
<comment type="caution">
    <text evidence="2">The sequence shown here is derived from an EMBL/GenBank/DDBJ whole genome shotgun (WGS) entry which is preliminary data.</text>
</comment>
<evidence type="ECO:0000259" key="1">
    <source>
        <dbReference type="Pfam" id="PF12146"/>
    </source>
</evidence>
<evidence type="ECO:0000313" key="3">
    <source>
        <dbReference type="Proteomes" id="UP001204953"/>
    </source>
</evidence>
<dbReference type="PANTHER" id="PTHR37946:SF1">
    <property type="entry name" value="SLL1969 PROTEIN"/>
    <property type="match status" value="1"/>
</dbReference>
<dbReference type="Proteomes" id="UP001204953">
    <property type="component" value="Unassembled WGS sequence"/>
</dbReference>
<sequence>MSEISDFMLFAQHGWADNDKAIANMAQSLTTPNTLLISPDLGWVKTWLRIEPLIEQVEKIASETIDNYPHIPIRIMGHSMGGLIWLEVLHRHPEWWTRVESFVLIASPVGGADLARIFDPLGIGIGIAAALGANRRQIAQTIAKVIPTLAIAGDVDGGSDGTITLETTKFAGAKWVCLPDLPHATLKNHRAVVAAIQEFWANPVITEAPPLDFTAQLIERLRLVPGMTDAHRRDFPRAKTCMSFANGVTLRKWKNPVQVEHVFVANSEGEFLYGGFVGWVHIPALHQALGEIKGWEVGIEAWEVGE</sequence>
<evidence type="ECO:0000313" key="2">
    <source>
        <dbReference type="EMBL" id="MCP2728708.1"/>
    </source>
</evidence>